<dbReference type="Proteomes" id="UP000784919">
    <property type="component" value="Unassembled WGS sequence"/>
</dbReference>
<dbReference type="PANTHER" id="PTHR44144">
    <property type="entry name" value="DNAJ HOMOLOG SUBFAMILY C MEMBER 9"/>
    <property type="match status" value="1"/>
</dbReference>
<dbReference type="SMART" id="SM00271">
    <property type="entry name" value="DnaJ"/>
    <property type="match status" value="1"/>
</dbReference>
<dbReference type="GO" id="GO:0005634">
    <property type="term" value="C:nucleus"/>
    <property type="evidence" value="ECO:0007669"/>
    <property type="project" value="TreeGrafter"/>
</dbReference>
<feature type="compositionally biased region" description="Pro residues" evidence="1">
    <location>
        <begin position="334"/>
        <end position="345"/>
    </location>
</feature>
<dbReference type="Proteomes" id="UP000742024">
    <property type="component" value="Unassembled WGS sequence"/>
</dbReference>
<evidence type="ECO:0000313" key="6">
    <source>
        <dbReference type="Proteomes" id="UP000784919"/>
    </source>
</evidence>
<feature type="compositionally biased region" description="Basic and acidic residues" evidence="1">
    <location>
        <begin position="372"/>
        <end position="384"/>
    </location>
</feature>
<keyword evidence="5" id="KW-1185">Reference proteome</keyword>
<dbReference type="PANTHER" id="PTHR44144:SF1">
    <property type="entry name" value="DNAJ HOMOLOG SUBFAMILY C MEMBER 9"/>
    <property type="match status" value="1"/>
</dbReference>
<dbReference type="FunFam" id="1.10.287.110:FF:000073">
    <property type="entry name" value="DnaJ domain protein"/>
    <property type="match status" value="1"/>
</dbReference>
<organism evidence="4 6">
    <name type="scientific">Claviceps arundinis</name>
    <dbReference type="NCBI Taxonomy" id="1623583"/>
    <lineage>
        <taxon>Eukaryota</taxon>
        <taxon>Fungi</taxon>
        <taxon>Dikarya</taxon>
        <taxon>Ascomycota</taxon>
        <taxon>Pezizomycotina</taxon>
        <taxon>Sordariomycetes</taxon>
        <taxon>Hypocreomycetidae</taxon>
        <taxon>Hypocreales</taxon>
        <taxon>Clavicipitaceae</taxon>
        <taxon>Claviceps</taxon>
    </lineage>
</organism>
<evidence type="ECO:0000259" key="2">
    <source>
        <dbReference type="PROSITE" id="PS50076"/>
    </source>
</evidence>
<dbReference type="InterPro" id="IPR036869">
    <property type="entry name" value="J_dom_sf"/>
</dbReference>
<dbReference type="PRINTS" id="PR00625">
    <property type="entry name" value="JDOMAIN"/>
</dbReference>
<feature type="compositionally biased region" description="Basic and acidic residues" evidence="1">
    <location>
        <begin position="151"/>
        <end position="248"/>
    </location>
</feature>
<dbReference type="AlphaFoldDB" id="A0A9P7MWC9"/>
<dbReference type="GO" id="GO:0031072">
    <property type="term" value="F:heat shock protein binding"/>
    <property type="evidence" value="ECO:0007669"/>
    <property type="project" value="TreeGrafter"/>
</dbReference>
<protein>
    <recommendedName>
        <fullName evidence="2">J domain-containing protein</fullName>
    </recommendedName>
</protein>
<feature type="domain" description="J" evidence="2">
    <location>
        <begin position="7"/>
        <end position="75"/>
    </location>
</feature>
<evidence type="ECO:0000313" key="4">
    <source>
        <dbReference type="EMBL" id="KAG5973343.1"/>
    </source>
</evidence>
<comment type="caution">
    <text evidence="4">The sequence shown here is derived from an EMBL/GenBank/DDBJ whole genome shotgun (WGS) entry which is preliminary data.</text>
</comment>
<dbReference type="SUPFAM" id="SSF46565">
    <property type="entry name" value="Chaperone J-domain"/>
    <property type="match status" value="1"/>
</dbReference>
<feature type="compositionally biased region" description="Polar residues" evidence="1">
    <location>
        <begin position="485"/>
        <end position="498"/>
    </location>
</feature>
<name>A0A9P7MWC9_9HYPO</name>
<feature type="compositionally biased region" description="Polar residues" evidence="1">
    <location>
        <begin position="116"/>
        <end position="134"/>
    </location>
</feature>
<feature type="region of interest" description="Disordered" evidence="1">
    <location>
        <begin position="90"/>
        <end position="305"/>
    </location>
</feature>
<dbReference type="EMBL" id="SRPS01000035">
    <property type="protein sequence ID" value="KAG5973343.1"/>
    <property type="molecule type" value="Genomic_DNA"/>
</dbReference>
<feature type="compositionally biased region" description="Basic residues" evidence="1">
    <location>
        <begin position="474"/>
        <end position="483"/>
    </location>
</feature>
<dbReference type="Pfam" id="PF00226">
    <property type="entry name" value="DnaJ"/>
    <property type="match status" value="1"/>
</dbReference>
<proteinExistence type="predicted"/>
<accession>A0A9P7MWC9</accession>
<feature type="compositionally biased region" description="Basic and acidic residues" evidence="1">
    <location>
        <begin position="444"/>
        <end position="456"/>
    </location>
</feature>
<dbReference type="InterPro" id="IPR018253">
    <property type="entry name" value="DnaJ_domain_CS"/>
</dbReference>
<dbReference type="PROSITE" id="PS50076">
    <property type="entry name" value="DNAJ_2"/>
    <property type="match status" value="1"/>
</dbReference>
<feature type="compositionally biased region" description="Basic and acidic residues" evidence="1">
    <location>
        <begin position="268"/>
        <end position="293"/>
    </location>
</feature>
<evidence type="ECO:0000313" key="3">
    <source>
        <dbReference type="EMBL" id="KAG5960120.1"/>
    </source>
</evidence>
<gene>
    <name evidence="4" type="ORF">E4U56_005131</name>
    <name evidence="3" type="ORF">E4U57_000280</name>
</gene>
<evidence type="ECO:0000256" key="1">
    <source>
        <dbReference type="SAM" id="MobiDB-lite"/>
    </source>
</evidence>
<evidence type="ECO:0000313" key="5">
    <source>
        <dbReference type="Proteomes" id="UP000742024"/>
    </source>
</evidence>
<feature type="region of interest" description="Disordered" evidence="1">
    <location>
        <begin position="528"/>
        <end position="549"/>
    </location>
</feature>
<reference evidence="4 5" key="1">
    <citation type="journal article" date="2020" name="bioRxiv">
        <title>Whole genome comparisons of ergot fungi reveals the divergence and evolution of species within the genus Claviceps are the result of varying mechanisms driving genome evolution and host range expansion.</title>
        <authorList>
            <person name="Wyka S.A."/>
            <person name="Mondo S.J."/>
            <person name="Liu M."/>
            <person name="Dettman J."/>
            <person name="Nalam V."/>
            <person name="Broders K.D."/>
        </authorList>
    </citation>
    <scope>NUCLEOTIDE SEQUENCE</scope>
    <source>
        <strain evidence="4">CCC 1102</strain>
        <strain evidence="3 5">LM583</strain>
    </source>
</reference>
<dbReference type="InterPro" id="IPR001623">
    <property type="entry name" value="DnaJ_domain"/>
</dbReference>
<feature type="region of interest" description="Disordered" evidence="1">
    <location>
        <begin position="320"/>
        <end position="500"/>
    </location>
</feature>
<dbReference type="PROSITE" id="PS00636">
    <property type="entry name" value="DNAJ_1"/>
    <property type="match status" value="1"/>
</dbReference>
<dbReference type="CDD" id="cd06257">
    <property type="entry name" value="DnaJ"/>
    <property type="match status" value="1"/>
</dbReference>
<dbReference type="InterPro" id="IPR052594">
    <property type="entry name" value="J_domain-containing_protein"/>
</dbReference>
<dbReference type="EMBL" id="SRPR01000105">
    <property type="protein sequence ID" value="KAG5960120.1"/>
    <property type="molecule type" value="Genomic_DNA"/>
</dbReference>
<dbReference type="OrthoDB" id="10250354at2759"/>
<sequence length="584" mass="67139">MSSLPPDPYKILGVSKDAQIPEIRSAHRKLVLKCHPDKVHDPSLKAQKQAEFQQVQSAYELLSDESERQKYDESVMLEELQRQFDAKVHVSMPRSSARYSGQDEFRGTGSRASPFKASTTSSGVRFTFTTQSSEDGMGRGTHTFEASPRPSRRESSYADKSSKREMEKERERERARERERERERERQREREREREAKEKARERRRREEEAARRREKEAKEAKEARRAEKKAREKQRDKEMKREAEEKKRRATSYAEAYAYGDDVPTPKSDKKKSSSSKKYDEKRERSSGRDDLPPMPSSDTKRSYAYKVNYAKTYIQAAKVKGAERSSSTSAPPMWPPAPTPPPIIGSSSDSDSAPRRTSGKAHRSSGEVPRVSRERSYREPSHEAPPVPNASSSSRHAAQYAKASPSRADLPRTKTMPSPEPTSYSRPPPGLSRAQTFNVFDHSPEYPRGRDRSRMQPQVEVESDGEEAYGRRRDRKHRSSKHQQTPEQLRTENVSRYQVDGARSRLHSSYVRHVEPDYFEGTHTYYTHPQDVRPPMPGREASYSAAGATAKFPKVKTSKSYGYDDVQYTHYDVPHREEYAYA</sequence>
<dbReference type="GO" id="GO:0005737">
    <property type="term" value="C:cytoplasm"/>
    <property type="evidence" value="ECO:0007669"/>
    <property type="project" value="TreeGrafter"/>
</dbReference>
<dbReference type="Gene3D" id="1.10.287.110">
    <property type="entry name" value="DnaJ domain"/>
    <property type="match status" value="1"/>
</dbReference>